<sequence>MPLPTGTSLKIEQPPQTLREIVTERMRAAILSGYFKSGERLVERNLCDQLGVSRTVVRETIRYLEAEGLVEFLANKGPIVAPLDWPQARQIYKIRMLLEADAARDCAVVADDKIREELRAALETLGAAYEGGASHDLLAASTEFYHLIFKAAGHDISWDVVNRLNGRISRLRGMTLSTTDRHRSGYARITRIFEAIAANDPDAAAAAVHSHINEASEIARQKLAEAQD</sequence>
<dbReference type="OrthoDB" id="8155773at2"/>
<dbReference type="Pfam" id="PF07729">
    <property type="entry name" value="FCD"/>
    <property type="match status" value="1"/>
</dbReference>
<name>A0A2S8SBT1_9RHOB</name>
<dbReference type="Gene3D" id="1.20.120.530">
    <property type="entry name" value="GntR ligand-binding domain-like"/>
    <property type="match status" value="1"/>
</dbReference>
<accession>A0A2S8SBT1</accession>
<keyword evidence="3" id="KW-0804">Transcription</keyword>
<dbReference type="EMBL" id="PVEP01000001">
    <property type="protein sequence ID" value="PQV58219.1"/>
    <property type="molecule type" value="Genomic_DNA"/>
</dbReference>
<proteinExistence type="predicted"/>
<dbReference type="SMART" id="SM00895">
    <property type="entry name" value="FCD"/>
    <property type="match status" value="1"/>
</dbReference>
<dbReference type="PRINTS" id="PR00035">
    <property type="entry name" value="HTHGNTR"/>
</dbReference>
<dbReference type="GO" id="GO:0003677">
    <property type="term" value="F:DNA binding"/>
    <property type="evidence" value="ECO:0007669"/>
    <property type="project" value="UniProtKB-KW"/>
</dbReference>
<dbReference type="PANTHER" id="PTHR43537:SF24">
    <property type="entry name" value="GLUCONATE OPERON TRANSCRIPTIONAL REPRESSOR"/>
    <property type="match status" value="1"/>
</dbReference>
<reference evidence="5 6" key="1">
    <citation type="submission" date="2018-02" db="EMBL/GenBank/DDBJ databases">
        <title>Genomic Encyclopedia of Archaeal and Bacterial Type Strains, Phase II (KMG-II): from individual species to whole genera.</title>
        <authorList>
            <person name="Goeker M."/>
        </authorList>
    </citation>
    <scope>NUCLEOTIDE SEQUENCE [LARGE SCALE GENOMIC DNA]</scope>
    <source>
        <strain evidence="5 6">DSM 18921</strain>
    </source>
</reference>
<dbReference type="InterPro" id="IPR036390">
    <property type="entry name" value="WH_DNA-bd_sf"/>
</dbReference>
<dbReference type="SMART" id="SM00345">
    <property type="entry name" value="HTH_GNTR"/>
    <property type="match status" value="1"/>
</dbReference>
<dbReference type="CDD" id="cd07377">
    <property type="entry name" value="WHTH_GntR"/>
    <property type="match status" value="1"/>
</dbReference>
<feature type="domain" description="HTH gntR-type" evidence="4">
    <location>
        <begin position="16"/>
        <end position="83"/>
    </location>
</feature>
<dbReference type="InterPro" id="IPR000524">
    <property type="entry name" value="Tscrpt_reg_HTH_GntR"/>
</dbReference>
<evidence type="ECO:0000313" key="6">
    <source>
        <dbReference type="Proteomes" id="UP000238338"/>
    </source>
</evidence>
<dbReference type="InterPro" id="IPR036388">
    <property type="entry name" value="WH-like_DNA-bd_sf"/>
</dbReference>
<evidence type="ECO:0000256" key="3">
    <source>
        <dbReference type="ARBA" id="ARBA00023163"/>
    </source>
</evidence>
<dbReference type="Pfam" id="PF00392">
    <property type="entry name" value="GntR"/>
    <property type="match status" value="1"/>
</dbReference>
<dbReference type="PANTHER" id="PTHR43537">
    <property type="entry name" value="TRANSCRIPTIONAL REGULATOR, GNTR FAMILY"/>
    <property type="match status" value="1"/>
</dbReference>
<gene>
    <name evidence="5" type="ORF">LX70_00026</name>
</gene>
<organism evidence="5 6">
    <name type="scientific">Albidovulum denitrificans</name>
    <dbReference type="NCBI Taxonomy" id="404881"/>
    <lineage>
        <taxon>Bacteria</taxon>
        <taxon>Pseudomonadati</taxon>
        <taxon>Pseudomonadota</taxon>
        <taxon>Alphaproteobacteria</taxon>
        <taxon>Rhodobacterales</taxon>
        <taxon>Paracoccaceae</taxon>
        <taxon>Albidovulum</taxon>
    </lineage>
</organism>
<dbReference type="GO" id="GO:0003700">
    <property type="term" value="F:DNA-binding transcription factor activity"/>
    <property type="evidence" value="ECO:0007669"/>
    <property type="project" value="InterPro"/>
</dbReference>
<dbReference type="SUPFAM" id="SSF46785">
    <property type="entry name" value="Winged helix' DNA-binding domain"/>
    <property type="match status" value="1"/>
</dbReference>
<keyword evidence="2" id="KW-0238">DNA-binding</keyword>
<dbReference type="Proteomes" id="UP000238338">
    <property type="component" value="Unassembled WGS sequence"/>
</dbReference>
<evidence type="ECO:0000313" key="5">
    <source>
        <dbReference type="EMBL" id="PQV58219.1"/>
    </source>
</evidence>
<dbReference type="InterPro" id="IPR011711">
    <property type="entry name" value="GntR_C"/>
</dbReference>
<protein>
    <submittedName>
        <fullName evidence="5">GntR family transcriptional regulator</fullName>
    </submittedName>
</protein>
<comment type="caution">
    <text evidence="5">The sequence shown here is derived from an EMBL/GenBank/DDBJ whole genome shotgun (WGS) entry which is preliminary data.</text>
</comment>
<dbReference type="AlphaFoldDB" id="A0A2S8SBT1"/>
<dbReference type="PROSITE" id="PS50949">
    <property type="entry name" value="HTH_GNTR"/>
    <property type="match status" value="1"/>
</dbReference>
<evidence type="ECO:0000256" key="2">
    <source>
        <dbReference type="ARBA" id="ARBA00023125"/>
    </source>
</evidence>
<evidence type="ECO:0000256" key="1">
    <source>
        <dbReference type="ARBA" id="ARBA00023015"/>
    </source>
</evidence>
<dbReference type="RefSeq" id="WP_105512528.1">
    <property type="nucleotide sequence ID" value="NZ_PVEP01000001.1"/>
</dbReference>
<evidence type="ECO:0000259" key="4">
    <source>
        <dbReference type="PROSITE" id="PS50949"/>
    </source>
</evidence>
<keyword evidence="1" id="KW-0805">Transcription regulation</keyword>
<dbReference type="InterPro" id="IPR008920">
    <property type="entry name" value="TF_FadR/GntR_C"/>
</dbReference>
<dbReference type="SUPFAM" id="SSF48008">
    <property type="entry name" value="GntR ligand-binding domain-like"/>
    <property type="match status" value="1"/>
</dbReference>
<keyword evidence="6" id="KW-1185">Reference proteome</keyword>
<dbReference type="Gene3D" id="1.10.10.10">
    <property type="entry name" value="Winged helix-like DNA-binding domain superfamily/Winged helix DNA-binding domain"/>
    <property type="match status" value="1"/>
</dbReference>